<protein>
    <submittedName>
        <fullName evidence="7">C-type cytochrome</fullName>
    </submittedName>
</protein>
<evidence type="ECO:0000256" key="3">
    <source>
        <dbReference type="ARBA" id="ARBA00023004"/>
    </source>
</evidence>
<sequence>MSHRSLAILLYAVLLAGCSKAPPKTEPITGGDPRHGRELLARYGCASCHQIKGIAHADSQVGPPLDEIRSRGYIAGVMPHTADNLMKWIQYPRQVVPNTAMPELGVTPAEARDMAAYLYSQ</sequence>
<keyword evidence="2 4" id="KW-0479">Metal-binding</keyword>
<evidence type="ECO:0000313" key="8">
    <source>
        <dbReference type="Proteomes" id="UP001165263"/>
    </source>
</evidence>
<feature type="chain" id="PRO_5047529649" evidence="5">
    <location>
        <begin position="22"/>
        <end position="121"/>
    </location>
</feature>
<evidence type="ECO:0000259" key="6">
    <source>
        <dbReference type="PROSITE" id="PS51007"/>
    </source>
</evidence>
<evidence type="ECO:0000256" key="5">
    <source>
        <dbReference type="SAM" id="SignalP"/>
    </source>
</evidence>
<accession>A0ABT2C7B0</accession>
<dbReference type="SUPFAM" id="SSF46626">
    <property type="entry name" value="Cytochrome c"/>
    <property type="match status" value="1"/>
</dbReference>
<evidence type="ECO:0000256" key="1">
    <source>
        <dbReference type="ARBA" id="ARBA00022617"/>
    </source>
</evidence>
<dbReference type="InterPro" id="IPR009056">
    <property type="entry name" value="Cyt_c-like_dom"/>
</dbReference>
<feature type="domain" description="Cytochrome c" evidence="6">
    <location>
        <begin position="31"/>
        <end position="121"/>
    </location>
</feature>
<gene>
    <name evidence="7" type="ORF">NX786_28235</name>
</gene>
<dbReference type="EMBL" id="JANUHC010000013">
    <property type="protein sequence ID" value="MCS0633231.1"/>
    <property type="molecule type" value="Genomic_DNA"/>
</dbReference>
<organism evidence="7 8">
    <name type="scientific">Telluria mixta</name>
    <dbReference type="NCBI Taxonomy" id="34071"/>
    <lineage>
        <taxon>Bacteria</taxon>
        <taxon>Pseudomonadati</taxon>
        <taxon>Pseudomonadota</taxon>
        <taxon>Betaproteobacteria</taxon>
        <taxon>Burkholderiales</taxon>
        <taxon>Oxalobacteraceae</taxon>
        <taxon>Telluria group</taxon>
        <taxon>Telluria</taxon>
    </lineage>
</organism>
<keyword evidence="3 4" id="KW-0408">Iron</keyword>
<dbReference type="InterPro" id="IPR036909">
    <property type="entry name" value="Cyt_c-like_dom_sf"/>
</dbReference>
<keyword evidence="8" id="KW-1185">Reference proteome</keyword>
<reference evidence="7" key="1">
    <citation type="submission" date="2022-08" db="EMBL/GenBank/DDBJ databases">
        <title>Reclassification of Massilia species as members of the genera Telluria, Duganella, Pseudoduganella, Mokoshia gen. nov. and Zemynaea gen. nov. using orthogonal and non-orthogonal genome-based approaches.</title>
        <authorList>
            <person name="Bowman J.P."/>
        </authorList>
    </citation>
    <scope>NUCLEOTIDE SEQUENCE</scope>
    <source>
        <strain evidence="7">LMG 11547</strain>
    </source>
</reference>
<dbReference type="Proteomes" id="UP001165263">
    <property type="component" value="Unassembled WGS sequence"/>
</dbReference>
<feature type="signal peptide" evidence="5">
    <location>
        <begin position="1"/>
        <end position="21"/>
    </location>
</feature>
<dbReference type="PROSITE" id="PS51007">
    <property type="entry name" value="CYTC"/>
    <property type="match status" value="1"/>
</dbReference>
<comment type="caution">
    <text evidence="7">The sequence shown here is derived from an EMBL/GenBank/DDBJ whole genome shotgun (WGS) entry which is preliminary data.</text>
</comment>
<name>A0ABT2C7B0_9BURK</name>
<proteinExistence type="predicted"/>
<dbReference type="Pfam" id="PF00034">
    <property type="entry name" value="Cytochrom_C"/>
    <property type="match status" value="1"/>
</dbReference>
<keyword evidence="1 4" id="KW-0349">Heme</keyword>
<dbReference type="RefSeq" id="WP_259452215.1">
    <property type="nucleotide sequence ID" value="NZ_CP119520.1"/>
</dbReference>
<dbReference type="Gene3D" id="1.10.760.10">
    <property type="entry name" value="Cytochrome c-like domain"/>
    <property type="match status" value="1"/>
</dbReference>
<evidence type="ECO:0000256" key="2">
    <source>
        <dbReference type="ARBA" id="ARBA00022723"/>
    </source>
</evidence>
<keyword evidence="5" id="KW-0732">Signal</keyword>
<dbReference type="PROSITE" id="PS51257">
    <property type="entry name" value="PROKAR_LIPOPROTEIN"/>
    <property type="match status" value="1"/>
</dbReference>
<evidence type="ECO:0000313" key="7">
    <source>
        <dbReference type="EMBL" id="MCS0633231.1"/>
    </source>
</evidence>
<evidence type="ECO:0000256" key="4">
    <source>
        <dbReference type="PROSITE-ProRule" id="PRU00433"/>
    </source>
</evidence>